<dbReference type="InterPro" id="IPR050566">
    <property type="entry name" value="Deoxyribonucleoside_kinase"/>
</dbReference>
<dbReference type="InterPro" id="IPR027417">
    <property type="entry name" value="P-loop_NTPase"/>
</dbReference>
<evidence type="ECO:0000313" key="3">
    <source>
        <dbReference type="EMBL" id="OGF36324.1"/>
    </source>
</evidence>
<proteinExistence type="predicted"/>
<dbReference type="GO" id="GO:0005737">
    <property type="term" value="C:cytoplasm"/>
    <property type="evidence" value="ECO:0007669"/>
    <property type="project" value="TreeGrafter"/>
</dbReference>
<dbReference type="Proteomes" id="UP000178656">
    <property type="component" value="Unassembled WGS sequence"/>
</dbReference>
<gene>
    <name evidence="3" type="ORF">A2482_01035</name>
</gene>
<dbReference type="Gene3D" id="3.40.50.300">
    <property type="entry name" value="P-loop containing nucleotide triphosphate hydrolases"/>
    <property type="match status" value="1"/>
</dbReference>
<dbReference type="GO" id="GO:0005524">
    <property type="term" value="F:ATP binding"/>
    <property type="evidence" value="ECO:0007669"/>
    <property type="project" value="InterPro"/>
</dbReference>
<dbReference type="PANTHER" id="PTHR10513:SF35">
    <property type="entry name" value="DEOXYADENOSINE KINASE"/>
    <property type="match status" value="1"/>
</dbReference>
<dbReference type="SUPFAM" id="SSF52540">
    <property type="entry name" value="P-loop containing nucleoside triphosphate hydrolases"/>
    <property type="match status" value="1"/>
</dbReference>
<sequence length="183" mass="21718">KLAEHFDWELFQEPFQENPYLENYYQDMGKWAFHCEMFFLSRRLKDQLAIIKSDKSILQDRCLYEGAEVFVKNLFLNNHLDEHAWSTYNNIYQSLVTLMPAPNLIIYLRSSTDRCFNNLNKRNRGLEAGIEKNYLADLNKLYEEWISNFKLCPIIIADGDANDFKYNDCDFTRLSEQIATALK</sequence>
<dbReference type="GO" id="GO:0019136">
    <property type="term" value="F:deoxynucleoside kinase activity"/>
    <property type="evidence" value="ECO:0007669"/>
    <property type="project" value="InterPro"/>
</dbReference>
<dbReference type="EMBL" id="MFGM01000037">
    <property type="protein sequence ID" value="OGF36324.1"/>
    <property type="molecule type" value="Genomic_DNA"/>
</dbReference>
<evidence type="ECO:0000256" key="1">
    <source>
        <dbReference type="PIRSR" id="PIRSR000705-1"/>
    </source>
</evidence>
<dbReference type="Pfam" id="PF01712">
    <property type="entry name" value="dNK"/>
    <property type="match status" value="1"/>
</dbReference>
<dbReference type="InterPro" id="IPR031314">
    <property type="entry name" value="DNK_dom"/>
</dbReference>
<name>A0A1F5TBG1_9BACT</name>
<feature type="active site" description="Proton acceptor" evidence="1">
    <location>
        <position position="60"/>
    </location>
</feature>
<protein>
    <recommendedName>
        <fullName evidence="2">Deoxynucleoside kinase domain-containing protein</fullName>
    </recommendedName>
</protein>
<dbReference type="AlphaFoldDB" id="A0A1F5TBG1"/>
<comment type="caution">
    <text evidence="3">The sequence shown here is derived from an EMBL/GenBank/DDBJ whole genome shotgun (WGS) entry which is preliminary data.</text>
</comment>
<dbReference type="PANTHER" id="PTHR10513">
    <property type="entry name" value="DEOXYNUCLEOSIDE KINASE"/>
    <property type="match status" value="1"/>
</dbReference>
<organism evidence="3 4">
    <name type="scientific">Candidatus Falkowbacteria bacterium RIFOXYC2_FULL_48_21</name>
    <dbReference type="NCBI Taxonomy" id="1798005"/>
    <lineage>
        <taxon>Bacteria</taxon>
        <taxon>Candidatus Falkowiibacteriota</taxon>
    </lineage>
</organism>
<evidence type="ECO:0000259" key="2">
    <source>
        <dbReference type="Pfam" id="PF01712"/>
    </source>
</evidence>
<feature type="non-terminal residue" evidence="3">
    <location>
        <position position="1"/>
    </location>
</feature>
<dbReference type="PIRSF" id="PIRSF000705">
    <property type="entry name" value="DNK"/>
    <property type="match status" value="1"/>
</dbReference>
<dbReference type="InterPro" id="IPR002624">
    <property type="entry name" value="DCK/DGK"/>
</dbReference>
<evidence type="ECO:0000313" key="4">
    <source>
        <dbReference type="Proteomes" id="UP000178656"/>
    </source>
</evidence>
<feature type="domain" description="Deoxynucleoside kinase" evidence="2">
    <location>
        <begin position="2"/>
        <end position="181"/>
    </location>
</feature>
<reference evidence="3 4" key="1">
    <citation type="journal article" date="2016" name="Nat. Commun.">
        <title>Thousands of microbial genomes shed light on interconnected biogeochemical processes in an aquifer system.</title>
        <authorList>
            <person name="Anantharaman K."/>
            <person name="Brown C.T."/>
            <person name="Hug L.A."/>
            <person name="Sharon I."/>
            <person name="Castelle C.J."/>
            <person name="Probst A.J."/>
            <person name="Thomas B.C."/>
            <person name="Singh A."/>
            <person name="Wilkins M.J."/>
            <person name="Karaoz U."/>
            <person name="Brodie E.L."/>
            <person name="Williams K.H."/>
            <person name="Hubbard S.S."/>
            <person name="Banfield J.F."/>
        </authorList>
    </citation>
    <scope>NUCLEOTIDE SEQUENCE [LARGE SCALE GENOMIC DNA]</scope>
</reference>
<accession>A0A1F5TBG1</accession>